<accession>A0A1A6H8E1</accession>
<reference evidence="3 4" key="1">
    <citation type="submission" date="2016-06" db="EMBL/GenBank/DDBJ databases">
        <title>The Draft Genome Sequence and Annotation of the Desert Woodrat Neotoma lepida.</title>
        <authorList>
            <person name="Campbell M."/>
            <person name="Oakeson K.F."/>
            <person name="Yandell M."/>
            <person name="Halpert J.R."/>
            <person name="Dearing D."/>
        </authorList>
    </citation>
    <scope>NUCLEOTIDE SEQUENCE [LARGE SCALE GENOMIC DNA]</scope>
    <source>
        <strain evidence="3">417</strain>
        <tissue evidence="3">Liver</tissue>
    </source>
</reference>
<dbReference type="InterPro" id="IPR050694">
    <property type="entry name" value="LRRC14/PRAME"/>
</dbReference>
<dbReference type="PANTHER" id="PTHR14224:SF22">
    <property type="entry name" value="OOG4 PROTEIN-RELATED"/>
    <property type="match status" value="1"/>
</dbReference>
<gene>
    <name evidence="3" type="ORF">A6R68_15604</name>
</gene>
<organism evidence="3 4">
    <name type="scientific">Neotoma lepida</name>
    <name type="common">Desert woodrat</name>
    <dbReference type="NCBI Taxonomy" id="56216"/>
    <lineage>
        <taxon>Eukaryota</taxon>
        <taxon>Metazoa</taxon>
        <taxon>Chordata</taxon>
        <taxon>Craniata</taxon>
        <taxon>Vertebrata</taxon>
        <taxon>Euteleostomi</taxon>
        <taxon>Mammalia</taxon>
        <taxon>Eutheria</taxon>
        <taxon>Euarchontoglires</taxon>
        <taxon>Glires</taxon>
        <taxon>Rodentia</taxon>
        <taxon>Myomorpha</taxon>
        <taxon>Muroidea</taxon>
        <taxon>Cricetidae</taxon>
        <taxon>Neotominae</taxon>
        <taxon>Neotoma</taxon>
    </lineage>
</organism>
<keyword evidence="1" id="KW-0433">Leucine-rich repeat</keyword>
<feature type="non-terminal residue" evidence="3">
    <location>
        <position position="1"/>
    </location>
</feature>
<protein>
    <submittedName>
        <fullName evidence="3">Uncharacterized protein</fullName>
    </submittedName>
</protein>
<keyword evidence="4" id="KW-1185">Reference proteome</keyword>
<evidence type="ECO:0000313" key="4">
    <source>
        <dbReference type="Proteomes" id="UP000092124"/>
    </source>
</evidence>
<name>A0A1A6H8E1_NEOLE</name>
<sequence length="135" mass="15598">QVIHHTAKLSKLTQELYPAPLECYDQRGLVVVDKFDEVCTELLEIIRSQRTPKTVSICAKQCFKCFHYSMMLPREGLAWEERLPKFSEWCLCFYTSSGSLSLKTRQNGRPGPTHTHAAGKTEAAEERRLDHFYCE</sequence>
<dbReference type="GO" id="GO:0005737">
    <property type="term" value="C:cytoplasm"/>
    <property type="evidence" value="ECO:0007669"/>
    <property type="project" value="TreeGrafter"/>
</dbReference>
<evidence type="ECO:0000313" key="3">
    <source>
        <dbReference type="EMBL" id="OBS73867.1"/>
    </source>
</evidence>
<evidence type="ECO:0000256" key="2">
    <source>
        <dbReference type="ARBA" id="ARBA00022737"/>
    </source>
</evidence>
<evidence type="ECO:0000256" key="1">
    <source>
        <dbReference type="ARBA" id="ARBA00022614"/>
    </source>
</evidence>
<keyword evidence="2" id="KW-0677">Repeat</keyword>
<proteinExistence type="predicted"/>
<dbReference type="AlphaFoldDB" id="A0A1A6H8E1"/>
<comment type="caution">
    <text evidence="3">The sequence shown here is derived from an EMBL/GenBank/DDBJ whole genome shotgun (WGS) entry which is preliminary data.</text>
</comment>
<dbReference type="Proteomes" id="UP000092124">
    <property type="component" value="Unassembled WGS sequence"/>
</dbReference>
<dbReference type="OrthoDB" id="9634549at2759"/>
<dbReference type="EMBL" id="LZPO01044593">
    <property type="protein sequence ID" value="OBS73867.1"/>
    <property type="molecule type" value="Genomic_DNA"/>
</dbReference>
<dbReference type="PANTHER" id="PTHR14224">
    <property type="entry name" value="SIMILAR TO PREFERENTIALLY EXPRESSED ANTIGEN IN MELANOMA-LIKE 3"/>
    <property type="match status" value="1"/>
</dbReference>